<evidence type="ECO:0000256" key="4">
    <source>
        <dbReference type="PROSITE-ProRule" id="PRU00146"/>
    </source>
</evidence>
<dbReference type="SUPFAM" id="SSF57903">
    <property type="entry name" value="FYVE/PHD zinc finger"/>
    <property type="match status" value="1"/>
</dbReference>
<dbReference type="PROSITE" id="PS01359">
    <property type="entry name" value="ZF_PHD_1"/>
    <property type="match status" value="1"/>
</dbReference>
<sequence>KRKACPQVYNSRLREVKRQMLLSGCVIDLTALPPYSVCNIKSTEDISSVFANDSISFSFIENLFVQEAWAILQARVAEKKEKDLFTCKSCAERDNGEFKMIECEGCLEWYHYHCVGLRSTSKPNKWFCIACWG</sequence>
<evidence type="ECO:0000256" key="2">
    <source>
        <dbReference type="ARBA" id="ARBA00022771"/>
    </source>
</evidence>
<dbReference type="InterPro" id="IPR019787">
    <property type="entry name" value="Znf_PHD-finger"/>
</dbReference>
<dbReference type="PROSITE" id="PS50016">
    <property type="entry name" value="ZF_PHD_2"/>
    <property type="match status" value="1"/>
</dbReference>
<protein>
    <recommendedName>
        <fullName evidence="5">PHD-type domain-containing protein</fullName>
    </recommendedName>
</protein>
<dbReference type="GO" id="GO:0002039">
    <property type="term" value="F:p53 binding"/>
    <property type="evidence" value="ECO:0007669"/>
    <property type="project" value="TreeGrafter"/>
</dbReference>
<reference evidence="6 7" key="1">
    <citation type="submission" date="2024-04" db="EMBL/GenBank/DDBJ databases">
        <authorList>
            <consortium name="Genoscope - CEA"/>
            <person name="William W."/>
        </authorList>
    </citation>
    <scope>NUCLEOTIDE SEQUENCE [LARGE SCALE GENOMIC DNA]</scope>
</reference>
<evidence type="ECO:0000256" key="1">
    <source>
        <dbReference type="ARBA" id="ARBA00022723"/>
    </source>
</evidence>
<dbReference type="Proteomes" id="UP001497497">
    <property type="component" value="Unassembled WGS sequence"/>
</dbReference>
<gene>
    <name evidence="6" type="ORF">GSLYS_00005962001</name>
</gene>
<dbReference type="Pfam" id="PF00628">
    <property type="entry name" value="PHD"/>
    <property type="match status" value="1"/>
</dbReference>
<dbReference type="InterPro" id="IPR019786">
    <property type="entry name" value="Zinc_finger_PHD-type_CS"/>
</dbReference>
<keyword evidence="2 4" id="KW-0863">Zinc-finger</keyword>
<dbReference type="SMART" id="SM00249">
    <property type="entry name" value="PHD"/>
    <property type="match status" value="1"/>
</dbReference>
<feature type="non-terminal residue" evidence="6">
    <location>
        <position position="1"/>
    </location>
</feature>
<accession>A0AAV2HE11</accession>
<dbReference type="GO" id="GO:0008270">
    <property type="term" value="F:zinc ion binding"/>
    <property type="evidence" value="ECO:0007669"/>
    <property type="project" value="UniProtKB-KW"/>
</dbReference>
<dbReference type="InterPro" id="IPR013083">
    <property type="entry name" value="Znf_RING/FYVE/PHD"/>
</dbReference>
<dbReference type="Gene3D" id="3.30.40.10">
    <property type="entry name" value="Zinc/RING finger domain, C3HC4 (zinc finger)"/>
    <property type="match status" value="1"/>
</dbReference>
<organism evidence="6 7">
    <name type="scientific">Lymnaea stagnalis</name>
    <name type="common">Great pond snail</name>
    <name type="synonym">Helix stagnalis</name>
    <dbReference type="NCBI Taxonomy" id="6523"/>
    <lineage>
        <taxon>Eukaryota</taxon>
        <taxon>Metazoa</taxon>
        <taxon>Spiralia</taxon>
        <taxon>Lophotrochozoa</taxon>
        <taxon>Mollusca</taxon>
        <taxon>Gastropoda</taxon>
        <taxon>Heterobranchia</taxon>
        <taxon>Euthyneura</taxon>
        <taxon>Panpulmonata</taxon>
        <taxon>Hygrophila</taxon>
        <taxon>Lymnaeoidea</taxon>
        <taxon>Lymnaeidae</taxon>
        <taxon>Lymnaea</taxon>
    </lineage>
</organism>
<dbReference type="GO" id="GO:0045944">
    <property type="term" value="P:positive regulation of transcription by RNA polymerase II"/>
    <property type="evidence" value="ECO:0007669"/>
    <property type="project" value="TreeGrafter"/>
</dbReference>
<keyword evidence="7" id="KW-1185">Reference proteome</keyword>
<keyword evidence="3" id="KW-0862">Zinc</keyword>
<name>A0AAV2HE11_LYMST</name>
<dbReference type="PANTHER" id="PTHR46452">
    <property type="entry name" value="TRANSCRIPTION INITIATION FACTOR TFIID SUBUNIT 3"/>
    <property type="match status" value="1"/>
</dbReference>
<comment type="caution">
    <text evidence="6">The sequence shown here is derived from an EMBL/GenBank/DDBJ whole genome shotgun (WGS) entry which is preliminary data.</text>
</comment>
<dbReference type="AlphaFoldDB" id="A0AAV2HE11"/>
<proteinExistence type="predicted"/>
<evidence type="ECO:0000259" key="5">
    <source>
        <dbReference type="PROSITE" id="PS50016"/>
    </source>
</evidence>
<feature type="domain" description="PHD-type" evidence="5">
    <location>
        <begin position="84"/>
        <end position="133"/>
    </location>
</feature>
<dbReference type="GO" id="GO:0005669">
    <property type="term" value="C:transcription factor TFIID complex"/>
    <property type="evidence" value="ECO:0007669"/>
    <property type="project" value="TreeGrafter"/>
</dbReference>
<evidence type="ECO:0000313" key="6">
    <source>
        <dbReference type="EMBL" id="CAL1531867.1"/>
    </source>
</evidence>
<evidence type="ECO:0000256" key="3">
    <source>
        <dbReference type="ARBA" id="ARBA00022833"/>
    </source>
</evidence>
<keyword evidence="1" id="KW-0479">Metal-binding</keyword>
<dbReference type="InterPro" id="IPR011011">
    <property type="entry name" value="Znf_FYVE_PHD"/>
</dbReference>
<dbReference type="PANTHER" id="PTHR46452:SF1">
    <property type="entry name" value="TRANSCRIPTION INITIATION FACTOR TFIID SUBUNIT 3"/>
    <property type="match status" value="1"/>
</dbReference>
<dbReference type="EMBL" id="CAXITT010000099">
    <property type="protein sequence ID" value="CAL1531867.1"/>
    <property type="molecule type" value="Genomic_DNA"/>
</dbReference>
<dbReference type="InterPro" id="IPR001965">
    <property type="entry name" value="Znf_PHD"/>
</dbReference>
<evidence type="ECO:0000313" key="7">
    <source>
        <dbReference type="Proteomes" id="UP001497497"/>
    </source>
</evidence>